<dbReference type="OrthoDB" id="9814124at2"/>
<dbReference type="GO" id="GO:0004029">
    <property type="term" value="F:aldehyde dehydrogenase (NAD+) activity"/>
    <property type="evidence" value="ECO:0007669"/>
    <property type="project" value="TreeGrafter"/>
</dbReference>
<feature type="domain" description="NAD-dependent epimerase/dehydratase" evidence="1">
    <location>
        <begin position="3"/>
        <end position="223"/>
    </location>
</feature>
<dbReference type="CDD" id="cd05232">
    <property type="entry name" value="UDP_G4E_4_SDR_e"/>
    <property type="match status" value="1"/>
</dbReference>
<dbReference type="PANTHER" id="PTHR48079:SF6">
    <property type="entry name" value="NAD(P)-BINDING DOMAIN-CONTAINING PROTEIN-RELATED"/>
    <property type="match status" value="1"/>
</dbReference>
<dbReference type="InterPro" id="IPR051783">
    <property type="entry name" value="NAD(P)-dependent_oxidoreduct"/>
</dbReference>
<gene>
    <name evidence="2" type="ORF">DEW08_11715</name>
</gene>
<proteinExistence type="predicted"/>
<reference evidence="3" key="1">
    <citation type="submission" date="2018-05" db="EMBL/GenBank/DDBJ databases">
        <title>Azospirillum thermophila sp. nov., a novel isolated from hot spring.</title>
        <authorList>
            <person name="Zhao Z."/>
        </authorList>
    </citation>
    <scope>NUCLEOTIDE SEQUENCE [LARGE SCALE GENOMIC DNA]</scope>
    <source>
        <strain evidence="3">CFH 70021</strain>
    </source>
</reference>
<dbReference type="Pfam" id="PF01370">
    <property type="entry name" value="Epimerase"/>
    <property type="match status" value="1"/>
</dbReference>
<dbReference type="SUPFAM" id="SSF51735">
    <property type="entry name" value="NAD(P)-binding Rossmann-fold domains"/>
    <property type="match status" value="1"/>
</dbReference>
<dbReference type="AlphaFoldDB" id="A0A2S2CQK8"/>
<evidence type="ECO:0000313" key="2">
    <source>
        <dbReference type="EMBL" id="AWK86813.1"/>
    </source>
</evidence>
<sequence length="317" mass="33502">MRVLVTGATGFVGRTLIPLLADRGHSVRAVVRRPDSLVPGADDTALIDDIGPTTDWAEALEGIEGIVHLAARVHVMKETAGDPLAAFRMVNTFGTSRLAEAAAAAGVKRLVYLSSVKALVDESRPEPLDETTEPDPHTAYGISKLEAERALTDIATRTGLEVAVIRPPLVYGPGVRGNFLALMKAVASGIPLPLGGLDNRRSLIYVGNLADAIVACLTHPNAAGGRFLVQDGQPVSTADLVRAIGQALDRPARLLPVPVSVMELGARLAKREAVFDRIAGSLTVDDAAIRRALDWSPPFDPAAGLHATAEWFKASDR</sequence>
<evidence type="ECO:0000259" key="1">
    <source>
        <dbReference type="Pfam" id="PF01370"/>
    </source>
</evidence>
<dbReference type="InterPro" id="IPR036291">
    <property type="entry name" value="NAD(P)-bd_dom_sf"/>
</dbReference>
<protein>
    <submittedName>
        <fullName evidence="2">NAD-dependent dehydratase</fullName>
    </submittedName>
</protein>
<organism evidence="2 3">
    <name type="scientific">Azospirillum thermophilum</name>
    <dbReference type="NCBI Taxonomy" id="2202148"/>
    <lineage>
        <taxon>Bacteria</taxon>
        <taxon>Pseudomonadati</taxon>
        <taxon>Pseudomonadota</taxon>
        <taxon>Alphaproteobacteria</taxon>
        <taxon>Rhodospirillales</taxon>
        <taxon>Azospirillaceae</taxon>
        <taxon>Azospirillum</taxon>
    </lineage>
</organism>
<dbReference type="GO" id="GO:0005737">
    <property type="term" value="C:cytoplasm"/>
    <property type="evidence" value="ECO:0007669"/>
    <property type="project" value="TreeGrafter"/>
</dbReference>
<evidence type="ECO:0000313" key="3">
    <source>
        <dbReference type="Proteomes" id="UP000245629"/>
    </source>
</evidence>
<dbReference type="EMBL" id="CP029353">
    <property type="protein sequence ID" value="AWK86813.1"/>
    <property type="molecule type" value="Genomic_DNA"/>
</dbReference>
<dbReference type="Gene3D" id="3.40.50.720">
    <property type="entry name" value="NAD(P)-binding Rossmann-like Domain"/>
    <property type="match status" value="1"/>
</dbReference>
<dbReference type="InterPro" id="IPR001509">
    <property type="entry name" value="Epimerase_deHydtase"/>
</dbReference>
<dbReference type="KEGG" id="azz:DEW08_11715"/>
<dbReference type="Proteomes" id="UP000245629">
    <property type="component" value="Chromosome 2"/>
</dbReference>
<dbReference type="RefSeq" id="WP_109327310.1">
    <property type="nucleotide sequence ID" value="NZ_CP029353.1"/>
</dbReference>
<keyword evidence="3" id="KW-1185">Reference proteome</keyword>
<dbReference type="PANTHER" id="PTHR48079">
    <property type="entry name" value="PROTEIN YEEZ"/>
    <property type="match status" value="1"/>
</dbReference>
<name>A0A2S2CQK8_9PROT</name>
<accession>A0A2S2CQK8</accession>